<dbReference type="FunFam" id="3.40.50.1820:FF:000003">
    <property type="entry name" value="Dipeptidyl peptidase 4"/>
    <property type="match status" value="1"/>
</dbReference>
<evidence type="ECO:0000256" key="5">
    <source>
        <dbReference type="ARBA" id="ARBA00022692"/>
    </source>
</evidence>
<keyword evidence="5 15" id="KW-0812">Transmembrane</keyword>
<dbReference type="Proteomes" id="UP000183832">
    <property type="component" value="Unassembled WGS sequence"/>
</dbReference>
<keyword evidence="11" id="KW-0325">Glycoprotein</keyword>
<dbReference type="GO" id="GO:0008239">
    <property type="term" value="F:dipeptidyl-peptidase activity"/>
    <property type="evidence" value="ECO:0007669"/>
    <property type="project" value="TreeGrafter"/>
</dbReference>
<dbReference type="Gene3D" id="3.40.50.1820">
    <property type="entry name" value="alpha/beta hydrolase"/>
    <property type="match status" value="1"/>
</dbReference>
<dbReference type="Pfam" id="PF00930">
    <property type="entry name" value="DPPIV_N"/>
    <property type="match status" value="1"/>
</dbReference>
<evidence type="ECO:0000256" key="9">
    <source>
        <dbReference type="ARBA" id="ARBA00022989"/>
    </source>
</evidence>
<dbReference type="GO" id="GO:0006508">
    <property type="term" value="P:proteolysis"/>
    <property type="evidence" value="ECO:0007669"/>
    <property type="project" value="UniProtKB-KW"/>
</dbReference>
<dbReference type="GO" id="GO:0008236">
    <property type="term" value="F:serine-type peptidase activity"/>
    <property type="evidence" value="ECO:0007669"/>
    <property type="project" value="UniProtKB-KW"/>
</dbReference>
<feature type="region of interest" description="Disordered" evidence="14">
    <location>
        <begin position="497"/>
        <end position="521"/>
    </location>
</feature>
<evidence type="ECO:0000256" key="6">
    <source>
        <dbReference type="ARBA" id="ARBA00022801"/>
    </source>
</evidence>
<accession>A0A1J1HNU0</accession>
<dbReference type="PANTHER" id="PTHR11731">
    <property type="entry name" value="PROTEASE FAMILY S9B,C DIPEPTIDYL-PEPTIDASE IV-RELATED"/>
    <property type="match status" value="1"/>
</dbReference>
<evidence type="ECO:0000256" key="11">
    <source>
        <dbReference type="ARBA" id="ARBA00023180"/>
    </source>
</evidence>
<keyword evidence="3" id="KW-0031">Aminopeptidase</keyword>
<evidence type="ECO:0000256" key="4">
    <source>
        <dbReference type="ARBA" id="ARBA00022670"/>
    </source>
</evidence>
<gene>
    <name evidence="18" type="ORF">CLUMA_CG003388</name>
</gene>
<evidence type="ECO:0000313" key="18">
    <source>
        <dbReference type="EMBL" id="CRK89709.1"/>
    </source>
</evidence>
<dbReference type="GO" id="GO:0012505">
    <property type="term" value="C:endomembrane system"/>
    <property type="evidence" value="ECO:0007669"/>
    <property type="project" value="UniProtKB-SubCell"/>
</dbReference>
<evidence type="ECO:0000313" key="19">
    <source>
        <dbReference type="Proteomes" id="UP000183832"/>
    </source>
</evidence>
<dbReference type="InterPro" id="IPR002469">
    <property type="entry name" value="Peptidase_S9B_N"/>
</dbReference>
<dbReference type="EMBL" id="CVRI01000014">
    <property type="protein sequence ID" value="CRK89709.1"/>
    <property type="molecule type" value="Genomic_DNA"/>
</dbReference>
<evidence type="ECO:0000259" key="17">
    <source>
        <dbReference type="Pfam" id="PF00930"/>
    </source>
</evidence>
<evidence type="ECO:0000256" key="15">
    <source>
        <dbReference type="SAM" id="Phobius"/>
    </source>
</evidence>
<keyword evidence="7" id="KW-0720">Serine protease</keyword>
<feature type="transmembrane region" description="Helical" evidence="15">
    <location>
        <begin position="20"/>
        <end position="44"/>
    </location>
</feature>
<keyword evidence="4" id="KW-0645">Protease</keyword>
<evidence type="ECO:0000256" key="1">
    <source>
        <dbReference type="ARBA" id="ARBA00004606"/>
    </source>
</evidence>
<evidence type="ECO:0000256" key="3">
    <source>
        <dbReference type="ARBA" id="ARBA00022438"/>
    </source>
</evidence>
<sequence>MGEDNYDDELVSANPNQRNWRGILIALLVIIIVLALIITSVVLLTPPDEGPRVKGHRIKLQDIIDGMYNPLSSNNGCWISSDEFLYQNQWGEIALLTVGNLSERILMSNTTYKNLAPARFSLSSDKRYLLLAQNIQKLFRHSYLAQYTVFDIQASESINLTPKSEEEWPFLLHAQFTPRSHSLVMVYNYDIYYKTGPKSAQSFRITKNAVPGIIYNGVPDWLYEEEILGSNTAIWMSNDGHLMLYGVFNDTNVIEQKFPWYGSASESGSMNLYPEIKSLRYPKPGTIYNPTITLRVADLADPKSIRTRDLTPPPILHHREHYFASAAWVSQTEVSVVWMNRAQNLSVVTLCKSPMWYCQETHKTSGDGRGWIDELSIPYFSSNVSSYIAISPVREGNSGHYRHLIHVQISKKRIIPLTHGKYDVNKIVNWDQTNNLVYYMATPESFPSHQHLYRVNATPPAMGVGLPAPTCLTCSSVVPDYPRMTAAAAAKVENSYETESVEENISNSYNDNSDENPTSESLPSGCQYFTAIFAPNNNEYALIECLGPEIPTTWIYKFNIDPKKDPITPVYLLQNNTELKRRVSKLAMPQVRTFPVMISGGYHAQVRLYLPPGLREDEITKYPTVVHVYSGPGTQLVTDKWRIDWNTYLAGTKDYIVTQIDGRGSSGQGYQLLHEVYRRLGTVEVSDQLEVSEYLRDTLHFVDKKRMGIWGWSYGGYVAALALSTSSIFQCGISVAPVTNWKLYDSTYTERLMGMPNLTDNYQGYEEGDLSKHVDQLKDKQFLLIHGTADDNVHFMQSMVFSKALTNRGALFKQQIYPDEGHNLAGVKKHLYRSMTLFFEDCFKKQVPLEVKSGLGNGGSAEQSN</sequence>
<keyword evidence="9 15" id="KW-1133">Transmembrane helix</keyword>
<dbReference type="GO" id="GO:0004177">
    <property type="term" value="F:aminopeptidase activity"/>
    <property type="evidence" value="ECO:0007669"/>
    <property type="project" value="UniProtKB-KW"/>
</dbReference>
<dbReference type="InterPro" id="IPR050278">
    <property type="entry name" value="Serine_Prot_S9B/DPPIV"/>
</dbReference>
<dbReference type="Pfam" id="PF00326">
    <property type="entry name" value="Peptidase_S9"/>
    <property type="match status" value="1"/>
</dbReference>
<evidence type="ECO:0000256" key="14">
    <source>
        <dbReference type="SAM" id="MobiDB-lite"/>
    </source>
</evidence>
<keyword evidence="6" id="KW-0378">Hydrolase</keyword>
<protein>
    <recommendedName>
        <fullName evidence="13">Venom dipeptidyl peptidase 4</fullName>
    </recommendedName>
</protein>
<feature type="domain" description="Dipeptidylpeptidase IV N-terminal" evidence="17">
    <location>
        <begin position="123"/>
        <end position="477"/>
    </location>
</feature>
<keyword evidence="8" id="KW-0735">Signal-anchor</keyword>
<feature type="domain" description="Peptidase S9 prolyl oligopeptidase catalytic" evidence="16">
    <location>
        <begin position="641"/>
        <end position="845"/>
    </location>
</feature>
<dbReference type="OrthoDB" id="16520at2759"/>
<keyword evidence="19" id="KW-1185">Reference proteome</keyword>
<evidence type="ECO:0000256" key="12">
    <source>
        <dbReference type="ARBA" id="ARBA00037847"/>
    </source>
</evidence>
<dbReference type="STRING" id="568069.A0A1J1HNU0"/>
<dbReference type="SUPFAM" id="SSF82171">
    <property type="entry name" value="DPP6 N-terminal domain-like"/>
    <property type="match status" value="1"/>
</dbReference>
<dbReference type="InterPro" id="IPR001375">
    <property type="entry name" value="Peptidase_S9_cat"/>
</dbReference>
<keyword evidence="10 15" id="KW-0472">Membrane</keyword>
<dbReference type="GO" id="GO:0005886">
    <property type="term" value="C:plasma membrane"/>
    <property type="evidence" value="ECO:0007669"/>
    <property type="project" value="TreeGrafter"/>
</dbReference>
<evidence type="ECO:0000256" key="10">
    <source>
        <dbReference type="ARBA" id="ARBA00023136"/>
    </source>
</evidence>
<dbReference type="AlphaFoldDB" id="A0A1J1HNU0"/>
<proteinExistence type="inferred from homology"/>
<evidence type="ECO:0000256" key="8">
    <source>
        <dbReference type="ARBA" id="ARBA00022968"/>
    </source>
</evidence>
<evidence type="ECO:0000256" key="2">
    <source>
        <dbReference type="ARBA" id="ARBA00010036"/>
    </source>
</evidence>
<dbReference type="PANTHER" id="PTHR11731:SF200">
    <property type="entry name" value="DIPEPTIDYL PEPTIDASE 10, ISOFORM B"/>
    <property type="match status" value="1"/>
</dbReference>
<evidence type="ECO:0000256" key="7">
    <source>
        <dbReference type="ARBA" id="ARBA00022825"/>
    </source>
</evidence>
<name>A0A1J1HNU0_9DIPT</name>
<organism evidence="18 19">
    <name type="scientific">Clunio marinus</name>
    <dbReference type="NCBI Taxonomy" id="568069"/>
    <lineage>
        <taxon>Eukaryota</taxon>
        <taxon>Metazoa</taxon>
        <taxon>Ecdysozoa</taxon>
        <taxon>Arthropoda</taxon>
        <taxon>Hexapoda</taxon>
        <taxon>Insecta</taxon>
        <taxon>Pterygota</taxon>
        <taxon>Neoptera</taxon>
        <taxon>Endopterygota</taxon>
        <taxon>Diptera</taxon>
        <taxon>Nematocera</taxon>
        <taxon>Chironomoidea</taxon>
        <taxon>Chironomidae</taxon>
        <taxon>Clunio</taxon>
    </lineage>
</organism>
<dbReference type="SUPFAM" id="SSF53474">
    <property type="entry name" value="alpha/beta-Hydrolases"/>
    <property type="match status" value="1"/>
</dbReference>
<reference evidence="18 19" key="1">
    <citation type="submission" date="2015-04" db="EMBL/GenBank/DDBJ databases">
        <authorList>
            <person name="Syromyatnikov M.Y."/>
            <person name="Popov V.N."/>
        </authorList>
    </citation>
    <scope>NUCLEOTIDE SEQUENCE [LARGE SCALE GENOMIC DNA]</scope>
</reference>
<comment type="similarity">
    <text evidence="2">Belongs to the peptidase S9B family. DPPIV subfamily.</text>
</comment>
<evidence type="ECO:0000256" key="13">
    <source>
        <dbReference type="ARBA" id="ARBA00072929"/>
    </source>
</evidence>
<dbReference type="InterPro" id="IPR029058">
    <property type="entry name" value="AB_hydrolase_fold"/>
</dbReference>
<evidence type="ECO:0000259" key="16">
    <source>
        <dbReference type="Pfam" id="PF00326"/>
    </source>
</evidence>
<comment type="subcellular location">
    <subcellularLocation>
        <location evidence="12">Endomembrane system</location>
        <topology evidence="12">Single-pass membrane protein</topology>
    </subcellularLocation>
    <subcellularLocation>
        <location evidence="1">Membrane</location>
        <topology evidence="1">Single-pass type II membrane protein</topology>
    </subcellularLocation>
</comment>
<dbReference type="Gene3D" id="2.140.10.30">
    <property type="entry name" value="Dipeptidylpeptidase IV, N-terminal domain"/>
    <property type="match status" value="1"/>
</dbReference>